<dbReference type="EMBL" id="LBIC01000003">
    <property type="protein sequence ID" value="KKW92895.1"/>
    <property type="molecule type" value="Genomic_DNA"/>
</dbReference>
<feature type="signal peptide" evidence="1">
    <location>
        <begin position="1"/>
        <end position="35"/>
    </location>
</feature>
<sequence length="354" mass="37598">MSGFAPSLRSPALCHTMLRAAPALLLAAASSHALAQAPLADFPDALGQGVAAYTPADRATANLLAGGMSRLAAISAQQGSGTIQAPWIAQPMAPDAIVNDRRIADFSGKLPGWQLQGVQLSVVSYRQPELVPGFMRGFLPAPTATAVPQANGFVMPARTFPALSGQLPPPRNGQPDVFGSVAMPISRTLLDGKWASVSAALPGKGVWSAVLNAARGSSGQQQVEMINSWVNRRLHFVDDRQGGDNWASAARTLQSGAGDCEDYAIAKMKLLEAAGFDRRSMFLVIARDLVRQADHAVLAVRIGGELMILDNMTDRVLPSSGVSDYRPIMSFNAFGRWTHGYRVTTPQPVQFAAR</sequence>
<reference evidence="2 3" key="1">
    <citation type="submission" date="2015-04" db="EMBL/GenBank/DDBJ databases">
        <title>Genome sequence of aromatic hydrocarbons-degrading Sphingobium chungbukense DJ77.</title>
        <authorList>
            <person name="Kim Y.-C."/>
            <person name="Chae J.-C."/>
        </authorList>
    </citation>
    <scope>NUCLEOTIDE SEQUENCE [LARGE SCALE GENOMIC DNA]</scope>
    <source>
        <strain evidence="2 3">DJ77</strain>
    </source>
</reference>
<dbReference type="InterPro" id="IPR010319">
    <property type="entry name" value="Transglutaminase-like_Cys_pept"/>
</dbReference>
<dbReference type="PANTHER" id="PTHR39327:SF1">
    <property type="entry name" value="BLR5470 PROTEIN"/>
    <property type="match status" value="1"/>
</dbReference>
<dbReference type="STRING" id="56193.YP76_08355"/>
<dbReference type="Pfam" id="PF06035">
    <property type="entry name" value="Peptidase_C93"/>
    <property type="match status" value="1"/>
</dbReference>
<dbReference type="Gene3D" id="3.10.620.30">
    <property type="match status" value="1"/>
</dbReference>
<evidence type="ECO:0000313" key="2">
    <source>
        <dbReference type="EMBL" id="KKW92895.1"/>
    </source>
</evidence>
<dbReference type="InterPro" id="IPR038765">
    <property type="entry name" value="Papain-like_cys_pep_sf"/>
</dbReference>
<dbReference type="Proteomes" id="UP000033874">
    <property type="component" value="Unassembled WGS sequence"/>
</dbReference>
<name>A0A0M3ASR6_9SPHN</name>
<proteinExistence type="predicted"/>
<evidence type="ECO:0000256" key="1">
    <source>
        <dbReference type="SAM" id="SignalP"/>
    </source>
</evidence>
<keyword evidence="1" id="KW-0732">Signal</keyword>
<comment type="caution">
    <text evidence="2">The sequence shown here is derived from an EMBL/GenBank/DDBJ whole genome shotgun (WGS) entry which is preliminary data.</text>
</comment>
<dbReference type="PATRIC" id="fig|56193.3.peg.1729"/>
<keyword evidence="3" id="KW-1185">Reference proteome</keyword>
<dbReference type="SUPFAM" id="SSF54001">
    <property type="entry name" value="Cysteine proteinases"/>
    <property type="match status" value="1"/>
</dbReference>
<dbReference type="AlphaFoldDB" id="A0A0M3ASR6"/>
<protein>
    <submittedName>
        <fullName evidence="2">Transglutaminase</fullName>
    </submittedName>
</protein>
<feature type="chain" id="PRO_5005650591" evidence="1">
    <location>
        <begin position="36"/>
        <end position="354"/>
    </location>
</feature>
<dbReference type="PANTHER" id="PTHR39327">
    <property type="match status" value="1"/>
</dbReference>
<evidence type="ECO:0000313" key="3">
    <source>
        <dbReference type="Proteomes" id="UP000033874"/>
    </source>
</evidence>
<gene>
    <name evidence="2" type="ORF">YP76_08355</name>
</gene>
<accession>A0A0M3ASR6</accession>
<organism evidence="2 3">
    <name type="scientific">Sphingobium chungbukense</name>
    <dbReference type="NCBI Taxonomy" id="56193"/>
    <lineage>
        <taxon>Bacteria</taxon>
        <taxon>Pseudomonadati</taxon>
        <taxon>Pseudomonadota</taxon>
        <taxon>Alphaproteobacteria</taxon>
        <taxon>Sphingomonadales</taxon>
        <taxon>Sphingomonadaceae</taxon>
        <taxon>Sphingobium</taxon>
    </lineage>
</organism>